<dbReference type="PROSITE" id="PS01124">
    <property type="entry name" value="HTH_ARAC_FAMILY_2"/>
    <property type="match status" value="1"/>
</dbReference>
<dbReference type="Pfam" id="PF00072">
    <property type="entry name" value="Response_reg"/>
    <property type="match status" value="1"/>
</dbReference>
<evidence type="ECO:0000259" key="6">
    <source>
        <dbReference type="PROSITE" id="PS50110"/>
    </source>
</evidence>
<evidence type="ECO:0000259" key="5">
    <source>
        <dbReference type="PROSITE" id="PS01124"/>
    </source>
</evidence>
<dbReference type="SMART" id="SM00448">
    <property type="entry name" value="REC"/>
    <property type="match status" value="1"/>
</dbReference>
<dbReference type="InterPro" id="IPR001789">
    <property type="entry name" value="Sig_transdc_resp-reg_receiver"/>
</dbReference>
<evidence type="ECO:0000256" key="2">
    <source>
        <dbReference type="ARBA" id="ARBA00023125"/>
    </source>
</evidence>
<accession>A0A926NLH3</accession>
<dbReference type="EMBL" id="JACXAI010000038">
    <property type="protein sequence ID" value="MBD1382890.1"/>
    <property type="molecule type" value="Genomic_DNA"/>
</dbReference>
<organism evidence="7 8">
    <name type="scientific">Metabacillus arenae</name>
    <dbReference type="NCBI Taxonomy" id="2771434"/>
    <lineage>
        <taxon>Bacteria</taxon>
        <taxon>Bacillati</taxon>
        <taxon>Bacillota</taxon>
        <taxon>Bacilli</taxon>
        <taxon>Bacillales</taxon>
        <taxon>Bacillaceae</taxon>
        <taxon>Metabacillus</taxon>
    </lineage>
</organism>
<keyword evidence="4" id="KW-0597">Phosphoprotein</keyword>
<dbReference type="InterPro" id="IPR018062">
    <property type="entry name" value="HTH_AraC-typ_CS"/>
</dbReference>
<dbReference type="PANTHER" id="PTHR43280">
    <property type="entry name" value="ARAC-FAMILY TRANSCRIPTIONAL REGULATOR"/>
    <property type="match status" value="1"/>
</dbReference>
<dbReference type="SUPFAM" id="SSF46689">
    <property type="entry name" value="Homeodomain-like"/>
    <property type="match status" value="2"/>
</dbReference>
<comment type="caution">
    <text evidence="7">The sequence shown here is derived from an EMBL/GenBank/DDBJ whole genome shotgun (WGS) entry which is preliminary data.</text>
</comment>
<dbReference type="PANTHER" id="PTHR43280:SF2">
    <property type="entry name" value="HTH-TYPE TRANSCRIPTIONAL REGULATOR EXSA"/>
    <property type="match status" value="1"/>
</dbReference>
<dbReference type="Pfam" id="PF12833">
    <property type="entry name" value="HTH_18"/>
    <property type="match status" value="1"/>
</dbReference>
<name>A0A926NLH3_9BACI</name>
<keyword evidence="3" id="KW-0804">Transcription</keyword>
<dbReference type="Gene3D" id="1.10.10.60">
    <property type="entry name" value="Homeodomain-like"/>
    <property type="match status" value="2"/>
</dbReference>
<dbReference type="SUPFAM" id="SSF52172">
    <property type="entry name" value="CheY-like"/>
    <property type="match status" value="1"/>
</dbReference>
<dbReference type="PROSITE" id="PS50110">
    <property type="entry name" value="RESPONSE_REGULATORY"/>
    <property type="match status" value="1"/>
</dbReference>
<evidence type="ECO:0000256" key="4">
    <source>
        <dbReference type="PROSITE-ProRule" id="PRU00169"/>
    </source>
</evidence>
<dbReference type="InterPro" id="IPR011006">
    <property type="entry name" value="CheY-like_superfamily"/>
</dbReference>
<sequence>MMVVIVDDEILERKAMKKFIEETFSNIQVAGEAANGRIAIELAASLQPDVMIMDIKMPGIDGLEAIRLIRKDYPEIKFIMVSAYESFDYAKEAMKEGVKEYILKPSRKQETIEALLRVQKEIEQEHAEKDVQSESSNLLKQHFFMKAINSHEGEELDYLKDRLFPNMEEGLFIVMDGVFELKEVIATLQMFTEWDFLIEKIRGEITVLFILKWNGPDLKAEILNLARKLCIHWKEEVRIGIGFPVSQVRELKKSYQQAFKAYNQLKNQEGKIEYGFPVTETKGKPSLEHLLRESLLRGDSEKVVFEAEAYFAEVDPDSSSVMDSGFLIKRKLEEIGVMIDFKPLTSIKGKAEWVEFLRVCTVAVMEFRESEHHVHRAKEYINQHYQGSISLEEVAALVELSPTYFTKLFKEETGQTFIDYLTEIRMNKAKELLQTREYSLKEITYLVGYKDPNYFSRVFKKVVGCAPKRFL</sequence>
<dbReference type="CDD" id="cd17536">
    <property type="entry name" value="REC_YesN-like"/>
    <property type="match status" value="1"/>
</dbReference>
<reference evidence="7" key="1">
    <citation type="submission" date="2020-09" db="EMBL/GenBank/DDBJ databases">
        <title>A novel bacterium of genus Bacillus, isolated from South China Sea.</title>
        <authorList>
            <person name="Huang H."/>
            <person name="Mo K."/>
            <person name="Hu Y."/>
        </authorList>
    </citation>
    <scope>NUCLEOTIDE SEQUENCE</scope>
    <source>
        <strain evidence="7">IB182487</strain>
    </source>
</reference>
<feature type="domain" description="Response regulatory" evidence="6">
    <location>
        <begin position="2"/>
        <end position="119"/>
    </location>
</feature>
<dbReference type="RefSeq" id="WP_191161510.1">
    <property type="nucleotide sequence ID" value="NZ_JACXAI010000038.1"/>
</dbReference>
<dbReference type="PROSITE" id="PS00041">
    <property type="entry name" value="HTH_ARAC_FAMILY_1"/>
    <property type="match status" value="1"/>
</dbReference>
<gene>
    <name evidence="7" type="ORF">IC621_22060</name>
</gene>
<dbReference type="Gene3D" id="3.40.50.2300">
    <property type="match status" value="1"/>
</dbReference>
<feature type="domain" description="HTH araC/xylS-type" evidence="5">
    <location>
        <begin position="375"/>
        <end position="471"/>
    </location>
</feature>
<dbReference type="AlphaFoldDB" id="A0A926NLH3"/>
<evidence type="ECO:0000256" key="1">
    <source>
        <dbReference type="ARBA" id="ARBA00023015"/>
    </source>
</evidence>
<dbReference type="GO" id="GO:0043565">
    <property type="term" value="F:sequence-specific DNA binding"/>
    <property type="evidence" value="ECO:0007669"/>
    <property type="project" value="InterPro"/>
</dbReference>
<evidence type="ECO:0000313" key="7">
    <source>
        <dbReference type="EMBL" id="MBD1382890.1"/>
    </source>
</evidence>
<evidence type="ECO:0000313" key="8">
    <source>
        <dbReference type="Proteomes" id="UP000626844"/>
    </source>
</evidence>
<keyword evidence="2" id="KW-0238">DNA-binding</keyword>
<dbReference type="InterPro" id="IPR009057">
    <property type="entry name" value="Homeodomain-like_sf"/>
</dbReference>
<dbReference type="GO" id="GO:0000160">
    <property type="term" value="P:phosphorelay signal transduction system"/>
    <property type="evidence" value="ECO:0007669"/>
    <property type="project" value="InterPro"/>
</dbReference>
<dbReference type="Proteomes" id="UP000626844">
    <property type="component" value="Unassembled WGS sequence"/>
</dbReference>
<feature type="modified residue" description="4-aspartylphosphate" evidence="4">
    <location>
        <position position="54"/>
    </location>
</feature>
<proteinExistence type="predicted"/>
<keyword evidence="8" id="KW-1185">Reference proteome</keyword>
<dbReference type="SMART" id="SM00342">
    <property type="entry name" value="HTH_ARAC"/>
    <property type="match status" value="1"/>
</dbReference>
<dbReference type="InterPro" id="IPR018060">
    <property type="entry name" value="HTH_AraC"/>
</dbReference>
<keyword evidence="1" id="KW-0805">Transcription regulation</keyword>
<protein>
    <submittedName>
        <fullName evidence="7">Response regulator</fullName>
    </submittedName>
</protein>
<evidence type="ECO:0000256" key="3">
    <source>
        <dbReference type="ARBA" id="ARBA00023163"/>
    </source>
</evidence>
<dbReference type="GO" id="GO:0003700">
    <property type="term" value="F:DNA-binding transcription factor activity"/>
    <property type="evidence" value="ECO:0007669"/>
    <property type="project" value="InterPro"/>
</dbReference>